<accession>A0ABS2JGB4</accession>
<organism evidence="2 3">
    <name type="scientific">Micromonospora humidisoli</name>
    <dbReference type="NCBI Taxonomy" id="2807622"/>
    <lineage>
        <taxon>Bacteria</taxon>
        <taxon>Bacillati</taxon>
        <taxon>Actinomycetota</taxon>
        <taxon>Actinomycetes</taxon>
        <taxon>Micromonosporales</taxon>
        <taxon>Micromonosporaceae</taxon>
        <taxon>Micromonospora</taxon>
    </lineage>
</organism>
<dbReference type="RefSeq" id="WP_204960787.1">
    <property type="nucleotide sequence ID" value="NZ_JAFEUO010000007.1"/>
</dbReference>
<feature type="transmembrane region" description="Helical" evidence="1">
    <location>
        <begin position="26"/>
        <end position="46"/>
    </location>
</feature>
<keyword evidence="1" id="KW-0472">Membrane</keyword>
<sequence>MAVRTHVVAEAPVAAPTRWQDRTGRILMAITAAATLVPFVEGVSRLGGLPDDLILTEYWRTCAYIVFAGMWAMLAVAPRKQRGMWELLLFHKLAVTVQAAFILDVPHALRTLFADGFVSATTIAAYVLCRGWHTWRRGALGPDDNR</sequence>
<reference evidence="2 3" key="1">
    <citation type="submission" date="2021-02" db="EMBL/GenBank/DDBJ databases">
        <authorList>
            <person name="Lee D.-H."/>
        </authorList>
    </citation>
    <scope>NUCLEOTIDE SEQUENCE [LARGE SCALE GENOMIC DNA]</scope>
    <source>
        <strain evidence="2 3">MMS20-R2-29</strain>
    </source>
</reference>
<gene>
    <name evidence="2" type="ORF">JQN84_23840</name>
</gene>
<feature type="transmembrane region" description="Helical" evidence="1">
    <location>
        <begin position="58"/>
        <end position="77"/>
    </location>
</feature>
<evidence type="ECO:0000256" key="1">
    <source>
        <dbReference type="SAM" id="Phobius"/>
    </source>
</evidence>
<comment type="caution">
    <text evidence="2">The sequence shown here is derived from an EMBL/GenBank/DDBJ whole genome shotgun (WGS) entry which is preliminary data.</text>
</comment>
<dbReference type="Proteomes" id="UP000809587">
    <property type="component" value="Unassembled WGS sequence"/>
</dbReference>
<keyword evidence="1" id="KW-1133">Transmembrane helix</keyword>
<keyword evidence="3" id="KW-1185">Reference proteome</keyword>
<protein>
    <submittedName>
        <fullName evidence="2">Uncharacterized protein</fullName>
    </submittedName>
</protein>
<proteinExistence type="predicted"/>
<dbReference type="EMBL" id="JAFEUO010000007">
    <property type="protein sequence ID" value="MBM7085560.1"/>
    <property type="molecule type" value="Genomic_DNA"/>
</dbReference>
<keyword evidence="1" id="KW-0812">Transmembrane</keyword>
<evidence type="ECO:0000313" key="3">
    <source>
        <dbReference type="Proteomes" id="UP000809587"/>
    </source>
</evidence>
<name>A0ABS2JGB4_9ACTN</name>
<evidence type="ECO:0000313" key="2">
    <source>
        <dbReference type="EMBL" id="MBM7085560.1"/>
    </source>
</evidence>